<accession>A0A8H4RHS5</accession>
<feature type="region of interest" description="Disordered" evidence="1">
    <location>
        <begin position="1"/>
        <end position="27"/>
    </location>
</feature>
<dbReference type="InterPro" id="IPR011989">
    <property type="entry name" value="ARM-like"/>
</dbReference>
<name>A0A8H4RHS5_9HELO</name>
<dbReference type="Gene3D" id="1.25.10.10">
    <property type="entry name" value="Leucine-rich Repeat Variant"/>
    <property type="match status" value="1"/>
</dbReference>
<dbReference type="EMBL" id="JAAMPI010000708">
    <property type="protein sequence ID" value="KAF4629193.1"/>
    <property type="molecule type" value="Genomic_DNA"/>
</dbReference>
<dbReference type="PANTHER" id="PTHR30613:SF1">
    <property type="entry name" value="DUF1479 DOMAIN PROTEIN (AFU_ORTHOLOGUE AFUA_5G09280)"/>
    <property type="match status" value="1"/>
</dbReference>
<dbReference type="InterPro" id="IPR024660">
    <property type="entry name" value="UCS_central_dom"/>
</dbReference>
<keyword evidence="4" id="KW-1185">Reference proteome</keyword>
<dbReference type="AlphaFoldDB" id="A0A8H4RHS5"/>
<evidence type="ECO:0000259" key="2">
    <source>
        <dbReference type="Pfam" id="PF11701"/>
    </source>
</evidence>
<dbReference type="InterPro" id="IPR016024">
    <property type="entry name" value="ARM-type_fold"/>
</dbReference>
<feature type="domain" description="UNC-45/Cro1/She4 central" evidence="2">
    <location>
        <begin position="87"/>
        <end position="264"/>
    </location>
</feature>
<dbReference type="SUPFAM" id="SSF51197">
    <property type="entry name" value="Clavaminate synthase-like"/>
    <property type="match status" value="1"/>
</dbReference>
<organism evidence="3 4">
    <name type="scientific">Cudoniella acicularis</name>
    <dbReference type="NCBI Taxonomy" id="354080"/>
    <lineage>
        <taxon>Eukaryota</taxon>
        <taxon>Fungi</taxon>
        <taxon>Dikarya</taxon>
        <taxon>Ascomycota</taxon>
        <taxon>Pezizomycotina</taxon>
        <taxon>Leotiomycetes</taxon>
        <taxon>Helotiales</taxon>
        <taxon>Tricladiaceae</taxon>
        <taxon>Cudoniella</taxon>
    </lineage>
</organism>
<dbReference type="Proteomes" id="UP000566819">
    <property type="component" value="Unassembled WGS sequence"/>
</dbReference>
<reference evidence="3 4" key="1">
    <citation type="submission" date="2020-03" db="EMBL/GenBank/DDBJ databases">
        <title>Draft Genome Sequence of Cudoniella acicularis.</title>
        <authorList>
            <person name="Buettner E."/>
            <person name="Kellner H."/>
        </authorList>
    </citation>
    <scope>NUCLEOTIDE SEQUENCE [LARGE SCALE GENOMIC DNA]</scope>
    <source>
        <strain evidence="3 4">DSM 108380</strain>
    </source>
</reference>
<comment type="caution">
    <text evidence="3">The sequence shown here is derived from an EMBL/GenBank/DDBJ whole genome shotgun (WGS) entry which is preliminary data.</text>
</comment>
<dbReference type="Pfam" id="PF11701">
    <property type="entry name" value="UNC45-central"/>
    <property type="match status" value="1"/>
</dbReference>
<sequence>MASPPEAGFDPAVLASSSSGLPPDQTKNVSLEDQTLLLLAGLMEAGQEDEHTCKQLSALTKILNDEASEEARSKEPHRPLCQLIDADSVETILGFLDMRQALTVRGFATLTTSAYLKAAGDKGVEYLSQFFYSRVRKATYDDFILAFSVAASIFPVVPDITAELFLSEGFVPSLGSLMKRKWKSKKVEQAALEMLNAACMNTPCREAVKKYCTEWLEEIVNFVPPTHADVSSPEIHPVVDDGSIQQRTHSEPVRNLAAVVLAKLQAVSSPPNPGEEERIQPATTSMEELSNMFKNMLSSKGSQQSSIEGLAYASLQPKVKEKLATDPTFLKNLINALNDAPAKSPATYGALSILVNLTSYMPALSEEQKRISQLKAYANAAKDPTKPNPLSDDEHVSKRCQAVFDAGIIPVLKLEGGVVKPENRLKIPYKNQTSDLRLRSFLELSTNTTLEKERRRDWSRTKWGGATQGGRSDLGFPLAIVSQSDSDDLDARIVLTVSKYFHCYFEKFSNFEPELEIKMPGRVGARWPPWPQLLFHPKMLEKREDGEEYEKMILEEYGAEALKKSWVETCKELEKVTEDISINGTSVIPVLEFEEFFIASESKKEELKERGCFVVRGAVPKGEATKWYHDLKGYVADNKESVTGMPAETPFMFNVYHSPTQQAARSYPNSLKLQRGINQLWHDETNTTSPEPLSYADGFRIRPEKTEFNSLPPHIGSLSRWADPAYRYVYHKIWSGTPLEHDPYDLALRAPAKSGLFPGTSSKVLRAFQGWTALTEAGPGEGSLLLYPNVKLAIAYVLLRPFFDAPEKEEDAMDASKWTFNAERGWYPGTWKALPQIVSPKSHPHLRLEECLVSIPRMEVGDTVWWHADMIHGVDPEHNGTHDSSVLYIAAVPTTPDNVEYMKGQVADFTAGVPPEDFRKNGTDETKFKGYMGEAGILNGEKGRRAAGFEL</sequence>
<evidence type="ECO:0000313" key="4">
    <source>
        <dbReference type="Proteomes" id="UP000566819"/>
    </source>
</evidence>
<dbReference type="SUPFAM" id="SSF48371">
    <property type="entry name" value="ARM repeat"/>
    <property type="match status" value="1"/>
</dbReference>
<dbReference type="PANTHER" id="PTHR30613">
    <property type="entry name" value="UNCHARACTERIZED PROTEIN YBIU-RELATED"/>
    <property type="match status" value="1"/>
</dbReference>
<proteinExistence type="predicted"/>
<evidence type="ECO:0000256" key="1">
    <source>
        <dbReference type="SAM" id="MobiDB-lite"/>
    </source>
</evidence>
<dbReference type="InterPro" id="IPR010856">
    <property type="entry name" value="Gig2-like"/>
</dbReference>
<feature type="compositionally biased region" description="Polar residues" evidence="1">
    <location>
        <begin position="15"/>
        <end position="27"/>
    </location>
</feature>
<evidence type="ECO:0000313" key="3">
    <source>
        <dbReference type="EMBL" id="KAF4629193.1"/>
    </source>
</evidence>
<protein>
    <recommendedName>
        <fullName evidence="2">UNC-45/Cro1/She4 central domain-containing protein</fullName>
    </recommendedName>
</protein>
<dbReference type="OrthoDB" id="8249012at2759"/>
<dbReference type="Gene3D" id="2.60.120.330">
    <property type="entry name" value="B-lactam Antibiotic, Isopenicillin N Synthase, Chain"/>
    <property type="match status" value="1"/>
</dbReference>
<dbReference type="Pfam" id="PF07350">
    <property type="entry name" value="Gig2-like"/>
    <property type="match status" value="1"/>
</dbReference>
<dbReference type="InterPro" id="IPR027443">
    <property type="entry name" value="IPNS-like_sf"/>
</dbReference>
<gene>
    <name evidence="3" type="ORF">G7Y89_g8961</name>
</gene>